<dbReference type="NCBIfam" id="NF033632">
    <property type="entry name" value="SLATT_4"/>
    <property type="match status" value="1"/>
</dbReference>
<protein>
    <submittedName>
        <fullName evidence="2">SLATT domain-containing protein</fullName>
    </submittedName>
</protein>
<evidence type="ECO:0000313" key="3">
    <source>
        <dbReference type="Proteomes" id="UP001596472"/>
    </source>
</evidence>
<comment type="caution">
    <text evidence="2">The sequence shown here is derived from an EMBL/GenBank/DDBJ whole genome shotgun (WGS) entry which is preliminary data.</text>
</comment>
<keyword evidence="1" id="KW-0472">Membrane</keyword>
<feature type="transmembrane region" description="Helical" evidence="1">
    <location>
        <begin position="38"/>
        <end position="58"/>
    </location>
</feature>
<evidence type="ECO:0000313" key="2">
    <source>
        <dbReference type="EMBL" id="MFC7339222.1"/>
    </source>
</evidence>
<name>A0ABW2LA07_9BACT</name>
<dbReference type="RefSeq" id="WP_379715627.1">
    <property type="nucleotide sequence ID" value="NZ_JBHTBS010000014.1"/>
</dbReference>
<keyword evidence="1" id="KW-0812">Transmembrane</keyword>
<feature type="transmembrane region" description="Helical" evidence="1">
    <location>
        <begin position="70"/>
        <end position="89"/>
    </location>
</feature>
<keyword evidence="3" id="KW-1185">Reference proteome</keyword>
<evidence type="ECO:0000256" key="1">
    <source>
        <dbReference type="SAM" id="Phobius"/>
    </source>
</evidence>
<gene>
    <name evidence="2" type="ORF">ACFQY0_18660</name>
</gene>
<sequence length="184" mass="20554">MSIQSKEVELLAKDWFRRCRESQMAHYEYGSLLESRHLWLGIPAVLLSTIVGTAVFASWESNAGGDALRILFGLLSMLAAAVAALQTFLNMSDRAAKHKAAGAAYGAIRRELELFKTLPCESEEETKSFFLQVKERMDDLAASSPSIPSKHKRRIDDKLKSRIHDRIFQLQQREESNAESGPGG</sequence>
<dbReference type="EMBL" id="JBHTBS010000014">
    <property type="protein sequence ID" value="MFC7339222.1"/>
    <property type="molecule type" value="Genomic_DNA"/>
</dbReference>
<keyword evidence="1" id="KW-1133">Transmembrane helix</keyword>
<accession>A0ABW2LA07</accession>
<reference evidence="3" key="1">
    <citation type="journal article" date="2019" name="Int. J. Syst. Evol. Microbiol.">
        <title>The Global Catalogue of Microorganisms (GCM) 10K type strain sequencing project: providing services to taxonomists for standard genome sequencing and annotation.</title>
        <authorList>
            <consortium name="The Broad Institute Genomics Platform"/>
            <consortium name="The Broad Institute Genome Sequencing Center for Infectious Disease"/>
            <person name="Wu L."/>
            <person name="Ma J."/>
        </authorList>
    </citation>
    <scope>NUCLEOTIDE SEQUENCE [LARGE SCALE GENOMIC DNA]</scope>
    <source>
        <strain evidence="3">CGMCC 4.1467</strain>
    </source>
</reference>
<dbReference type="Proteomes" id="UP001596472">
    <property type="component" value="Unassembled WGS sequence"/>
</dbReference>
<proteinExistence type="predicted"/>
<organism evidence="2 3">
    <name type="scientific">Haloferula chungangensis</name>
    <dbReference type="NCBI Taxonomy" id="1048331"/>
    <lineage>
        <taxon>Bacteria</taxon>
        <taxon>Pseudomonadati</taxon>
        <taxon>Verrucomicrobiota</taxon>
        <taxon>Verrucomicrobiia</taxon>
        <taxon>Verrucomicrobiales</taxon>
        <taxon>Verrucomicrobiaceae</taxon>
        <taxon>Haloferula</taxon>
    </lineage>
</organism>